<reference evidence="1 2" key="1">
    <citation type="submission" date="2021-03" db="EMBL/GenBank/DDBJ databases">
        <title>Assistant Professor.</title>
        <authorList>
            <person name="Huq M.A."/>
        </authorList>
    </citation>
    <scope>NUCLEOTIDE SEQUENCE [LARGE SCALE GENOMIC DNA]</scope>
    <source>
        <strain evidence="1 2">MAH-29</strain>
    </source>
</reference>
<dbReference type="EMBL" id="JAGHKO010000024">
    <property type="protein sequence ID" value="MBO9205365.1"/>
    <property type="molecule type" value="Genomic_DNA"/>
</dbReference>
<comment type="caution">
    <text evidence="1">The sequence shown here is derived from an EMBL/GenBank/DDBJ whole genome shotgun (WGS) entry which is preliminary data.</text>
</comment>
<dbReference type="PROSITE" id="PS51257">
    <property type="entry name" value="PROKAR_LIPOPROTEIN"/>
    <property type="match status" value="1"/>
</dbReference>
<proteinExistence type="predicted"/>
<dbReference type="Proteomes" id="UP000677244">
    <property type="component" value="Unassembled WGS sequence"/>
</dbReference>
<keyword evidence="2" id="KW-1185">Reference proteome</keyword>
<gene>
    <name evidence="1" type="ORF">J7I42_34065</name>
</gene>
<sequence length="174" mass="19378">MRYFSLIAGTIFFATIGCKSESNSNTILLKSYATAPAKPSAFFNSIEQASFKYTRSDLFKTGKLPAAQLIFTADSTIHSGGTKYLTKLKYYNTRKGIFGMGSLVTSNTTMLLFTKDKQFHTLEVKGAAGYFEFLGNKNDKYYFRLSMPDAVTTCFSLSLDQPDVLITEYTVEGE</sequence>
<protein>
    <recommendedName>
        <fullName evidence="3">Lipoprotein</fullName>
    </recommendedName>
</protein>
<evidence type="ECO:0000313" key="2">
    <source>
        <dbReference type="Proteomes" id="UP000677244"/>
    </source>
</evidence>
<organism evidence="1 2">
    <name type="scientific">Niastella soli</name>
    <dbReference type="NCBI Taxonomy" id="2821487"/>
    <lineage>
        <taxon>Bacteria</taxon>
        <taxon>Pseudomonadati</taxon>
        <taxon>Bacteroidota</taxon>
        <taxon>Chitinophagia</taxon>
        <taxon>Chitinophagales</taxon>
        <taxon>Chitinophagaceae</taxon>
        <taxon>Niastella</taxon>
    </lineage>
</organism>
<accession>A0ABS3Z5C2</accession>
<evidence type="ECO:0008006" key="3">
    <source>
        <dbReference type="Google" id="ProtNLM"/>
    </source>
</evidence>
<dbReference type="RefSeq" id="WP_209144870.1">
    <property type="nucleotide sequence ID" value="NZ_JAGHKO010000024.1"/>
</dbReference>
<name>A0ABS3Z5C2_9BACT</name>
<evidence type="ECO:0000313" key="1">
    <source>
        <dbReference type="EMBL" id="MBO9205365.1"/>
    </source>
</evidence>